<dbReference type="Gene3D" id="3.30.930.10">
    <property type="entry name" value="Bira Bifunctional Protein, Domain 2"/>
    <property type="match status" value="1"/>
</dbReference>
<dbReference type="SUPFAM" id="SSF46785">
    <property type="entry name" value="Winged helix' DNA-binding domain"/>
    <property type="match status" value="1"/>
</dbReference>
<organism evidence="5 6">
    <name type="scientific">Candidatus Borkfalkia faecipullorum</name>
    <dbReference type="NCBI Taxonomy" id="2838510"/>
    <lineage>
        <taxon>Bacteria</taxon>
        <taxon>Bacillati</taxon>
        <taxon>Bacillota</taxon>
        <taxon>Clostridia</taxon>
        <taxon>Christensenellales</taxon>
        <taxon>Christensenellaceae</taxon>
        <taxon>Candidatus Borkfalkia</taxon>
    </lineage>
</organism>
<dbReference type="CDD" id="cd16442">
    <property type="entry name" value="BPL"/>
    <property type="match status" value="1"/>
</dbReference>
<accession>A0A9D1V9H3</accession>
<gene>
    <name evidence="3" type="primary">birA</name>
    <name evidence="5" type="ORF">H9741_08325</name>
</gene>
<dbReference type="Gene3D" id="1.10.10.10">
    <property type="entry name" value="Winged helix-like DNA-binding domain superfamily/Winged helix DNA-binding domain"/>
    <property type="match status" value="1"/>
</dbReference>
<comment type="function">
    <text evidence="3">Acts both as a biotin--[acetyl-CoA-carboxylase] ligase and a repressor.</text>
</comment>
<sequence length="312" mass="34054">MDEEKGNPVSGEELAEQLGVSRNAIWKAVKVLREEGYGIQATTNKGYVLSSASDVLTAEKIRSRLSFNCNVIVKKCVDSTNDEVKALAAQGAPEWTVVIAKEQTKGRGRNQRSFFSPRGTGLYMSVLFRPTFSSSESLFVTTSAAVAVCEAIEKVSGKTAQIKWVNDVFLGEKKACGILTEASFSVENNGMEYVIAGIGINVKEGAFPRELQGIATSVFGKDCPSDARADLAATLLERLKFYYDGIPSRSFYPQYEKRCFIIGREVIVCSGKITGKAIVEGIDENCFLKVRFEDGTESLLSSGEVSLRPIFN</sequence>
<dbReference type="InterPro" id="IPR036390">
    <property type="entry name" value="WH_DNA-bd_sf"/>
</dbReference>
<dbReference type="GO" id="GO:0004077">
    <property type="term" value="F:biotin--[biotin carboxyl-carrier protein] ligase activity"/>
    <property type="evidence" value="ECO:0007669"/>
    <property type="project" value="UniProtKB-UniRule"/>
</dbReference>
<comment type="similarity">
    <text evidence="3">Belongs to the biotin--protein ligase family.</text>
</comment>
<dbReference type="InterPro" id="IPR003142">
    <property type="entry name" value="BPL_C"/>
</dbReference>
<dbReference type="InterPro" id="IPR004408">
    <property type="entry name" value="Biotin_CoA_COase_ligase"/>
</dbReference>
<dbReference type="Gene3D" id="2.30.30.100">
    <property type="match status" value="1"/>
</dbReference>
<dbReference type="EMBL" id="DXFX01000106">
    <property type="protein sequence ID" value="HIX08461.1"/>
    <property type="molecule type" value="Genomic_DNA"/>
</dbReference>
<dbReference type="InterPro" id="IPR004143">
    <property type="entry name" value="BPL_LPL_catalytic"/>
</dbReference>
<dbReference type="InterPro" id="IPR045864">
    <property type="entry name" value="aa-tRNA-synth_II/BPL/LPL"/>
</dbReference>
<dbReference type="SUPFAM" id="SSF55681">
    <property type="entry name" value="Class II aaRS and biotin synthetases"/>
    <property type="match status" value="1"/>
</dbReference>
<dbReference type="InterPro" id="IPR036388">
    <property type="entry name" value="WH-like_DNA-bd_sf"/>
</dbReference>
<feature type="binding site" evidence="3">
    <location>
        <begin position="79"/>
        <end position="81"/>
    </location>
    <ligand>
        <name>biotin</name>
        <dbReference type="ChEBI" id="CHEBI:57586"/>
    </ligand>
</feature>
<keyword evidence="3" id="KW-0547">Nucleotide-binding</keyword>
<dbReference type="InterPro" id="IPR013196">
    <property type="entry name" value="HTH_11"/>
</dbReference>
<dbReference type="Pfam" id="PF03099">
    <property type="entry name" value="BPL_LplA_LipB"/>
    <property type="match status" value="1"/>
</dbReference>
<proteinExistence type="inferred from homology"/>
<feature type="DNA-binding region" description="H-T-H motif" evidence="3">
    <location>
        <begin position="11"/>
        <end position="30"/>
    </location>
</feature>
<dbReference type="GO" id="GO:0005737">
    <property type="term" value="C:cytoplasm"/>
    <property type="evidence" value="ECO:0007669"/>
    <property type="project" value="TreeGrafter"/>
</dbReference>
<dbReference type="GO" id="GO:0006355">
    <property type="term" value="P:regulation of DNA-templated transcription"/>
    <property type="evidence" value="ECO:0007669"/>
    <property type="project" value="UniProtKB-UniRule"/>
</dbReference>
<reference evidence="5" key="1">
    <citation type="journal article" date="2021" name="PeerJ">
        <title>Extensive microbial diversity within the chicken gut microbiome revealed by metagenomics and culture.</title>
        <authorList>
            <person name="Gilroy R."/>
            <person name="Ravi A."/>
            <person name="Getino M."/>
            <person name="Pursley I."/>
            <person name="Horton D.L."/>
            <person name="Alikhan N.F."/>
            <person name="Baker D."/>
            <person name="Gharbi K."/>
            <person name="Hall N."/>
            <person name="Watson M."/>
            <person name="Adriaenssens E.M."/>
            <person name="Foster-Nyarko E."/>
            <person name="Jarju S."/>
            <person name="Secka A."/>
            <person name="Antonio M."/>
            <person name="Oren A."/>
            <person name="Chaudhuri R.R."/>
            <person name="La Ragione R."/>
            <person name="Hildebrand F."/>
            <person name="Pallen M.J."/>
        </authorList>
    </citation>
    <scope>NUCLEOTIDE SEQUENCE</scope>
    <source>
        <strain evidence="5">811</strain>
    </source>
</reference>
<dbReference type="GO" id="GO:0009249">
    <property type="term" value="P:protein lipoylation"/>
    <property type="evidence" value="ECO:0007669"/>
    <property type="project" value="UniProtKB-ARBA"/>
</dbReference>
<evidence type="ECO:0000256" key="3">
    <source>
        <dbReference type="HAMAP-Rule" id="MF_00978"/>
    </source>
</evidence>
<dbReference type="Pfam" id="PF02237">
    <property type="entry name" value="BPL_C"/>
    <property type="match status" value="1"/>
</dbReference>
<dbReference type="GO" id="GO:0016740">
    <property type="term" value="F:transferase activity"/>
    <property type="evidence" value="ECO:0007669"/>
    <property type="project" value="UniProtKB-ARBA"/>
</dbReference>
<dbReference type="Proteomes" id="UP000824204">
    <property type="component" value="Unassembled WGS sequence"/>
</dbReference>
<keyword evidence="2 3" id="KW-0092">Biotin</keyword>
<comment type="caution">
    <text evidence="5">The sequence shown here is derived from an EMBL/GenBank/DDBJ whole genome shotgun (WGS) entry which is preliminary data.</text>
</comment>
<feature type="domain" description="BPL/LPL catalytic" evidence="4">
    <location>
        <begin position="56"/>
        <end position="247"/>
    </location>
</feature>
<dbReference type="PANTHER" id="PTHR12835">
    <property type="entry name" value="BIOTIN PROTEIN LIGASE"/>
    <property type="match status" value="1"/>
</dbReference>
<evidence type="ECO:0000313" key="5">
    <source>
        <dbReference type="EMBL" id="HIX08461.1"/>
    </source>
</evidence>
<dbReference type="AlphaFoldDB" id="A0A9D1V9H3"/>
<keyword evidence="3" id="KW-0805">Transcription regulation</keyword>
<protein>
    <recommendedName>
        <fullName evidence="3">Bifunctional ligase/repressor BirA</fullName>
    </recommendedName>
    <alternativeName>
        <fullName evidence="3">Biotin--[acetyl-CoA-carboxylase] ligase</fullName>
        <ecNumber evidence="3">6.3.4.15</ecNumber>
    </alternativeName>
    <alternativeName>
        <fullName evidence="3">Biotin--protein ligase</fullName>
    </alternativeName>
    <alternativeName>
        <fullName evidence="3">Biotin-[acetyl-CoA carboxylase] synthetase</fullName>
    </alternativeName>
</protein>
<keyword evidence="3" id="KW-0067">ATP-binding</keyword>
<feature type="binding site" evidence="3">
    <location>
        <begin position="107"/>
        <end position="109"/>
    </location>
    <ligand>
        <name>biotin</name>
        <dbReference type="ChEBI" id="CHEBI:57586"/>
    </ligand>
</feature>
<dbReference type="GO" id="GO:0005524">
    <property type="term" value="F:ATP binding"/>
    <property type="evidence" value="ECO:0007669"/>
    <property type="project" value="UniProtKB-UniRule"/>
</dbReference>
<reference evidence="5" key="2">
    <citation type="submission" date="2021-04" db="EMBL/GenBank/DDBJ databases">
        <authorList>
            <person name="Gilroy R."/>
        </authorList>
    </citation>
    <scope>NUCLEOTIDE SEQUENCE</scope>
    <source>
        <strain evidence="5">811</strain>
    </source>
</reference>
<keyword evidence="1 3" id="KW-0436">Ligase</keyword>
<feature type="binding site" evidence="3">
    <location>
        <position position="174"/>
    </location>
    <ligand>
        <name>biotin</name>
        <dbReference type="ChEBI" id="CHEBI:57586"/>
    </ligand>
</feature>
<name>A0A9D1V9H3_9FIRM</name>
<evidence type="ECO:0000256" key="1">
    <source>
        <dbReference type="ARBA" id="ARBA00022598"/>
    </source>
</evidence>
<dbReference type="PANTHER" id="PTHR12835:SF5">
    <property type="entry name" value="BIOTIN--PROTEIN LIGASE"/>
    <property type="match status" value="1"/>
</dbReference>
<dbReference type="PROSITE" id="PS51733">
    <property type="entry name" value="BPL_LPL_CATALYTIC"/>
    <property type="match status" value="1"/>
</dbReference>
<dbReference type="EC" id="6.3.4.15" evidence="3"/>
<keyword evidence="3" id="KW-0804">Transcription</keyword>
<evidence type="ECO:0000256" key="2">
    <source>
        <dbReference type="ARBA" id="ARBA00023267"/>
    </source>
</evidence>
<dbReference type="HAMAP" id="MF_00978">
    <property type="entry name" value="Bifunct_BirA"/>
    <property type="match status" value="1"/>
</dbReference>
<keyword evidence="3" id="KW-0238">DNA-binding</keyword>
<feature type="binding site" evidence="3">
    <location>
        <position position="103"/>
    </location>
    <ligand>
        <name>biotin</name>
        <dbReference type="ChEBI" id="CHEBI:57586"/>
    </ligand>
</feature>
<evidence type="ECO:0000259" key="4">
    <source>
        <dbReference type="PROSITE" id="PS51733"/>
    </source>
</evidence>
<dbReference type="NCBIfam" id="TIGR00121">
    <property type="entry name" value="birA_ligase"/>
    <property type="match status" value="1"/>
</dbReference>
<dbReference type="InterPro" id="IPR030855">
    <property type="entry name" value="Bifunct_BirA"/>
</dbReference>
<keyword evidence="3" id="KW-0678">Repressor</keyword>
<evidence type="ECO:0000313" key="6">
    <source>
        <dbReference type="Proteomes" id="UP000824204"/>
    </source>
</evidence>
<comment type="catalytic activity">
    <reaction evidence="3">
        <text>biotin + L-lysyl-[protein] + ATP = N(6)-biotinyl-L-lysyl-[protein] + AMP + diphosphate + H(+)</text>
        <dbReference type="Rhea" id="RHEA:11756"/>
        <dbReference type="Rhea" id="RHEA-COMP:9752"/>
        <dbReference type="Rhea" id="RHEA-COMP:10505"/>
        <dbReference type="ChEBI" id="CHEBI:15378"/>
        <dbReference type="ChEBI" id="CHEBI:29969"/>
        <dbReference type="ChEBI" id="CHEBI:30616"/>
        <dbReference type="ChEBI" id="CHEBI:33019"/>
        <dbReference type="ChEBI" id="CHEBI:57586"/>
        <dbReference type="ChEBI" id="CHEBI:83144"/>
        <dbReference type="ChEBI" id="CHEBI:456215"/>
        <dbReference type="EC" id="6.3.4.15"/>
    </reaction>
</comment>
<dbReference type="GO" id="GO:0003677">
    <property type="term" value="F:DNA binding"/>
    <property type="evidence" value="ECO:0007669"/>
    <property type="project" value="UniProtKB-UniRule"/>
</dbReference>
<dbReference type="Pfam" id="PF08279">
    <property type="entry name" value="HTH_11"/>
    <property type="match status" value="1"/>
</dbReference>